<sequence length="156" mass="16894">MPTTDCLSDPRATPTAEQAQLLICVVGTADVLRARAQDLAPLAADARVKRIDWRLDDEWGQPPAEADWADGVIVLNSDAWAAPTGCARLQALLKMAWRCGRTVALCGDAMNCLRVLGFAVDVPAEAEGLFLCPQAPCQGTLREFLDAVREQPHRGR</sequence>
<organism evidence="1 2">
    <name type="scientific">Roseateles puraquae</name>
    <dbReference type="NCBI Taxonomy" id="431059"/>
    <lineage>
        <taxon>Bacteria</taxon>
        <taxon>Pseudomonadati</taxon>
        <taxon>Pseudomonadota</taxon>
        <taxon>Betaproteobacteria</taxon>
        <taxon>Burkholderiales</taxon>
        <taxon>Sphaerotilaceae</taxon>
        <taxon>Roseateles</taxon>
    </lineage>
</organism>
<dbReference type="EMBL" id="NISI01000018">
    <property type="protein sequence ID" value="OWR00504.1"/>
    <property type="molecule type" value="Genomic_DNA"/>
</dbReference>
<dbReference type="Proteomes" id="UP000197446">
    <property type="component" value="Unassembled WGS sequence"/>
</dbReference>
<keyword evidence="2" id="KW-1185">Reference proteome</keyword>
<dbReference type="AlphaFoldDB" id="A0A254MYK0"/>
<accession>A0A254MYK0</accession>
<gene>
    <name evidence="1" type="ORF">CDO81_25540</name>
</gene>
<protein>
    <submittedName>
        <fullName evidence="1">Uncharacterized protein</fullName>
    </submittedName>
</protein>
<dbReference type="OrthoDB" id="8895586at2"/>
<reference evidence="1 2" key="1">
    <citation type="journal article" date="2007" name="Int. J. Syst. Evol. Microbiol.">
        <title>Description of Pelomonas aquatica sp. nov. and Pelomonas puraquae sp. nov., isolated from industrial and haemodialysis water.</title>
        <authorList>
            <person name="Gomila M."/>
            <person name="Bowien B."/>
            <person name="Falsen E."/>
            <person name="Moore E.R."/>
            <person name="Lalucat J."/>
        </authorList>
    </citation>
    <scope>NUCLEOTIDE SEQUENCE [LARGE SCALE GENOMIC DNA]</scope>
    <source>
        <strain evidence="1 2">CCUG 52769</strain>
    </source>
</reference>
<name>A0A254MYK0_9BURK</name>
<comment type="caution">
    <text evidence="1">The sequence shown here is derived from an EMBL/GenBank/DDBJ whole genome shotgun (WGS) entry which is preliminary data.</text>
</comment>
<dbReference type="RefSeq" id="WP_088486087.1">
    <property type="nucleotide sequence ID" value="NZ_JBCNLH010000003.1"/>
</dbReference>
<evidence type="ECO:0000313" key="1">
    <source>
        <dbReference type="EMBL" id="OWR00504.1"/>
    </source>
</evidence>
<evidence type="ECO:0000313" key="2">
    <source>
        <dbReference type="Proteomes" id="UP000197446"/>
    </source>
</evidence>
<proteinExistence type="predicted"/>